<evidence type="ECO:0000313" key="3">
    <source>
        <dbReference type="Proteomes" id="UP000299102"/>
    </source>
</evidence>
<sequence>MALKRETARGASAAAGGACRPRPPHFRSLLASPKAIGVSNDDVKQNATNFSPGRWAAAAAARGGVKSSTCPLHTSRPRFDARVYHLRDHDICSGVILSHRTVKRRPLLKLMYEHGQRRPAGARIARLSFVNYSSPNKAIVFDRDASILLPSVTSSSTHAKTLSKTAENDGCQPDTQRINQTKPVPERLEAKICCFAVRSLDPEKNVRRVE</sequence>
<dbReference type="Proteomes" id="UP000299102">
    <property type="component" value="Unassembled WGS sequence"/>
</dbReference>
<reference evidence="2 3" key="1">
    <citation type="journal article" date="2019" name="Commun. Biol.">
        <title>The bagworm genome reveals a unique fibroin gene that provides high tensile strength.</title>
        <authorList>
            <person name="Kono N."/>
            <person name="Nakamura H."/>
            <person name="Ohtoshi R."/>
            <person name="Tomita M."/>
            <person name="Numata K."/>
            <person name="Arakawa K."/>
        </authorList>
    </citation>
    <scope>NUCLEOTIDE SEQUENCE [LARGE SCALE GENOMIC DNA]</scope>
</reference>
<protein>
    <submittedName>
        <fullName evidence="2">Uncharacterized protein</fullName>
    </submittedName>
</protein>
<feature type="region of interest" description="Disordered" evidence="1">
    <location>
        <begin position="158"/>
        <end position="178"/>
    </location>
</feature>
<feature type="region of interest" description="Disordered" evidence="1">
    <location>
        <begin position="1"/>
        <end position="23"/>
    </location>
</feature>
<name>A0A4C1U9B7_EUMVA</name>
<proteinExistence type="predicted"/>
<keyword evidence="3" id="KW-1185">Reference proteome</keyword>
<feature type="compositionally biased region" description="Low complexity" evidence="1">
    <location>
        <begin position="9"/>
        <end position="20"/>
    </location>
</feature>
<evidence type="ECO:0000256" key="1">
    <source>
        <dbReference type="SAM" id="MobiDB-lite"/>
    </source>
</evidence>
<evidence type="ECO:0000313" key="2">
    <source>
        <dbReference type="EMBL" id="GBP22486.1"/>
    </source>
</evidence>
<dbReference type="EMBL" id="BGZK01000140">
    <property type="protein sequence ID" value="GBP22486.1"/>
    <property type="molecule type" value="Genomic_DNA"/>
</dbReference>
<accession>A0A4C1U9B7</accession>
<comment type="caution">
    <text evidence="2">The sequence shown here is derived from an EMBL/GenBank/DDBJ whole genome shotgun (WGS) entry which is preliminary data.</text>
</comment>
<gene>
    <name evidence="2" type="ORF">EVAR_78663_1</name>
</gene>
<dbReference type="AlphaFoldDB" id="A0A4C1U9B7"/>
<organism evidence="2 3">
    <name type="scientific">Eumeta variegata</name>
    <name type="common">Bagworm moth</name>
    <name type="synonym">Eumeta japonica</name>
    <dbReference type="NCBI Taxonomy" id="151549"/>
    <lineage>
        <taxon>Eukaryota</taxon>
        <taxon>Metazoa</taxon>
        <taxon>Ecdysozoa</taxon>
        <taxon>Arthropoda</taxon>
        <taxon>Hexapoda</taxon>
        <taxon>Insecta</taxon>
        <taxon>Pterygota</taxon>
        <taxon>Neoptera</taxon>
        <taxon>Endopterygota</taxon>
        <taxon>Lepidoptera</taxon>
        <taxon>Glossata</taxon>
        <taxon>Ditrysia</taxon>
        <taxon>Tineoidea</taxon>
        <taxon>Psychidae</taxon>
        <taxon>Oiketicinae</taxon>
        <taxon>Eumeta</taxon>
    </lineage>
</organism>